<dbReference type="Proteomes" id="UP000050761">
    <property type="component" value="Unassembled WGS sequence"/>
</dbReference>
<gene>
    <name evidence="1" type="ORF">HPBE_LOCUS22141</name>
</gene>
<reference evidence="3" key="2">
    <citation type="submission" date="2019-09" db="UniProtKB">
        <authorList>
            <consortium name="WormBaseParasite"/>
        </authorList>
    </citation>
    <scope>IDENTIFICATION</scope>
</reference>
<evidence type="ECO:0000313" key="1">
    <source>
        <dbReference type="EMBL" id="VDP30665.1"/>
    </source>
</evidence>
<organism evidence="2 3">
    <name type="scientific">Heligmosomoides polygyrus</name>
    <name type="common">Parasitic roundworm</name>
    <dbReference type="NCBI Taxonomy" id="6339"/>
    <lineage>
        <taxon>Eukaryota</taxon>
        <taxon>Metazoa</taxon>
        <taxon>Ecdysozoa</taxon>
        <taxon>Nematoda</taxon>
        <taxon>Chromadorea</taxon>
        <taxon>Rhabditida</taxon>
        <taxon>Rhabditina</taxon>
        <taxon>Rhabditomorpha</taxon>
        <taxon>Strongyloidea</taxon>
        <taxon>Heligmosomidae</taxon>
        <taxon>Heligmosomoides</taxon>
    </lineage>
</organism>
<evidence type="ECO:0000313" key="3">
    <source>
        <dbReference type="WBParaSite" id="HPBE_0002214201-mRNA-1"/>
    </source>
</evidence>
<name>A0A183GHT1_HELPZ</name>
<sequence length="80" mass="8724">MGSAKEHPVCVAEAALQGPSLDQWSEVNRASGCRRVVILSTAHAKRDKAYPRKQPRQSLPSTTLNGAIRSARLEVLTQVE</sequence>
<accession>A0A183GHT1</accession>
<accession>A0A3P8DGN8</accession>
<dbReference type="WBParaSite" id="HPBE_0002214201-mRNA-1">
    <property type="protein sequence ID" value="HPBE_0002214201-mRNA-1"/>
    <property type="gene ID" value="HPBE_0002214201"/>
</dbReference>
<protein>
    <submittedName>
        <fullName evidence="3">NAD(P)-bd_dom domain-containing protein</fullName>
    </submittedName>
</protein>
<dbReference type="EMBL" id="UZAH01033692">
    <property type="protein sequence ID" value="VDP30665.1"/>
    <property type="molecule type" value="Genomic_DNA"/>
</dbReference>
<keyword evidence="2" id="KW-1185">Reference proteome</keyword>
<dbReference type="AlphaFoldDB" id="A0A183GHT1"/>
<proteinExistence type="predicted"/>
<reference evidence="1 2" key="1">
    <citation type="submission" date="2018-11" db="EMBL/GenBank/DDBJ databases">
        <authorList>
            <consortium name="Pathogen Informatics"/>
        </authorList>
    </citation>
    <scope>NUCLEOTIDE SEQUENCE [LARGE SCALE GENOMIC DNA]</scope>
</reference>
<evidence type="ECO:0000313" key="2">
    <source>
        <dbReference type="Proteomes" id="UP000050761"/>
    </source>
</evidence>